<dbReference type="Proteomes" id="UP000516369">
    <property type="component" value="Chromosome"/>
</dbReference>
<feature type="region of interest" description="Disordered" evidence="1">
    <location>
        <begin position="114"/>
        <end position="145"/>
    </location>
</feature>
<dbReference type="EMBL" id="CP053923">
    <property type="protein sequence ID" value="QNT69246.1"/>
    <property type="molecule type" value="Genomic_DNA"/>
</dbReference>
<accession>A0A7H1N0L0</accession>
<gene>
    <name evidence="2" type="ORF">HQ394_07770</name>
</gene>
<reference evidence="2 3" key="1">
    <citation type="submission" date="2020-05" db="EMBL/GenBank/DDBJ databases">
        <title>Complete closed genome sequence of Defluviicoccus vanus.</title>
        <authorList>
            <person name="Bessarab I."/>
            <person name="Arumugam K."/>
            <person name="Maszenan A.M."/>
            <person name="Seviour R.J."/>
            <person name="Williams R.B."/>
        </authorList>
    </citation>
    <scope>NUCLEOTIDE SEQUENCE [LARGE SCALE GENOMIC DNA]</scope>
    <source>
        <strain evidence="2 3">Ben 114</strain>
    </source>
</reference>
<proteinExistence type="predicted"/>
<name>A0A7H1N0L0_9PROT</name>
<dbReference type="AlphaFoldDB" id="A0A7H1N0L0"/>
<sequence length="145" mass="13878">MAAATAGASTSVRFEALASDVAGPAEAARTGDAPDGSDADLLGAASAASGGGVSSFGAFGVGNTGDVAALLAAAAVATTVACDGSTASAFVSGGGQVPLCPANLPSVLVLPRPRQPAAACPNRQAKQDLSALTQYRTPPDPPQVE</sequence>
<evidence type="ECO:0000313" key="2">
    <source>
        <dbReference type="EMBL" id="QNT69246.1"/>
    </source>
</evidence>
<keyword evidence="3" id="KW-1185">Reference proteome</keyword>
<dbReference type="KEGG" id="dvn:HQ394_07770"/>
<feature type="region of interest" description="Disordered" evidence="1">
    <location>
        <begin position="23"/>
        <end position="50"/>
    </location>
</feature>
<feature type="compositionally biased region" description="Low complexity" evidence="1">
    <location>
        <begin position="31"/>
        <end position="48"/>
    </location>
</feature>
<evidence type="ECO:0000256" key="1">
    <source>
        <dbReference type="SAM" id="MobiDB-lite"/>
    </source>
</evidence>
<protein>
    <submittedName>
        <fullName evidence="2">Uncharacterized protein</fullName>
    </submittedName>
</protein>
<evidence type="ECO:0000313" key="3">
    <source>
        <dbReference type="Proteomes" id="UP000516369"/>
    </source>
</evidence>
<organism evidence="2 3">
    <name type="scientific">Defluviicoccus vanus</name>
    <dbReference type="NCBI Taxonomy" id="111831"/>
    <lineage>
        <taxon>Bacteria</taxon>
        <taxon>Pseudomonadati</taxon>
        <taxon>Pseudomonadota</taxon>
        <taxon>Alphaproteobacteria</taxon>
        <taxon>Rhodospirillales</taxon>
        <taxon>Rhodospirillaceae</taxon>
        <taxon>Defluviicoccus</taxon>
    </lineage>
</organism>